<sequence length="410" mass="46196">MSRLHKIDHELSVPWDRDNPGLGELKLYARELRRPDCPEHAPALLFLQGGPGSPAPRTFDGWITAALKHHRVILLDQRGTGRSTRLDRFADPALCDAKHLMLLQAPHIVADAEDLRRHLGVDRWDVLGQSFGGFCTLAYLSRHPQAIRYAYLTGGLPSMLGADEVYRATYASLRRRHDRFYEDNPWARRRLIELCDHLDNHDERLPTGERLSSRRLRTIGIELGRGAGFDTLAGLLEEPFHRVRGEKRLRGDTLAAIGSRVSFEPNPLYAVIHESIYGGLGGQAATDWSAHRLRAKCGFDEADPTYLTGEHIYPWLFDEDPALIGFKEAAEQLAAWDQWEPAYDAAGLAQADARVAAVVYRDDIFVPRELSLATAELLPDVRVIETAEYQHDGLRVDGAALFERLYKSVR</sequence>
<keyword evidence="5" id="KW-1185">Reference proteome</keyword>
<name>A0A0G3HEB0_9CORY</name>
<dbReference type="Pfam" id="PF00561">
    <property type="entry name" value="Abhydrolase_1"/>
    <property type="match status" value="1"/>
</dbReference>
<keyword evidence="4" id="KW-0645">Protease</keyword>
<dbReference type="KEGG" id="cut:CUTER_08120"/>
<evidence type="ECO:0000259" key="3">
    <source>
        <dbReference type="Pfam" id="PF00561"/>
    </source>
</evidence>
<dbReference type="AlphaFoldDB" id="A0A0G3HEB0"/>
<dbReference type="InterPro" id="IPR051601">
    <property type="entry name" value="Serine_prot/Carboxylest_S33"/>
</dbReference>
<dbReference type="EMBL" id="CP011546">
    <property type="protein sequence ID" value="AKK11609.1"/>
    <property type="molecule type" value="Genomic_DNA"/>
</dbReference>
<dbReference type="STRING" id="1072256.CUTER_08120"/>
<dbReference type="Proteomes" id="UP000035548">
    <property type="component" value="Chromosome"/>
</dbReference>
<reference evidence="4 5" key="1">
    <citation type="journal article" date="2015" name="Genome Announc.">
        <title>Virulence Factor Genes Detected in the Complete Genome Sequence of Corynebacterium uterequi DSM 45634, Isolated from the Uterus of a Maiden Mare.</title>
        <authorList>
            <person name="Ruckert C."/>
            <person name="Kriete M."/>
            <person name="Jaenicke S."/>
            <person name="Winkler A."/>
            <person name="Tauch A."/>
        </authorList>
    </citation>
    <scope>NUCLEOTIDE SEQUENCE [LARGE SCALE GENOMIC DNA]</scope>
    <source>
        <strain evidence="4 5">DSM 45634</strain>
    </source>
</reference>
<dbReference type="PANTHER" id="PTHR43248:SF2">
    <property type="entry name" value="PROLYL AMINOPEPTIDASE"/>
    <property type="match status" value="1"/>
</dbReference>
<comment type="similarity">
    <text evidence="1">Belongs to the peptidase S33 family.</text>
</comment>
<dbReference type="GO" id="GO:0006508">
    <property type="term" value="P:proteolysis"/>
    <property type="evidence" value="ECO:0007669"/>
    <property type="project" value="InterPro"/>
</dbReference>
<dbReference type="InterPro" id="IPR029058">
    <property type="entry name" value="AB_hydrolase_fold"/>
</dbReference>
<reference evidence="5" key="2">
    <citation type="submission" date="2015-05" db="EMBL/GenBank/DDBJ databases">
        <title>Complete genome sequence of Corynebacterium uterequi DSM 45634, isolated from the uterus of a maiden mare.</title>
        <authorList>
            <person name="Ruckert C."/>
            <person name="Albersmeier A."/>
            <person name="Winkler A."/>
            <person name="Tauch A."/>
        </authorList>
    </citation>
    <scope>NUCLEOTIDE SEQUENCE [LARGE SCALE GENOMIC DNA]</scope>
    <source>
        <strain evidence="5">DSM 45634</strain>
    </source>
</reference>
<keyword evidence="2" id="KW-0378">Hydrolase</keyword>
<evidence type="ECO:0000256" key="2">
    <source>
        <dbReference type="ARBA" id="ARBA00022801"/>
    </source>
</evidence>
<dbReference type="InterPro" id="IPR000073">
    <property type="entry name" value="AB_hydrolase_1"/>
</dbReference>
<dbReference type="SUPFAM" id="SSF53474">
    <property type="entry name" value="alpha/beta-Hydrolases"/>
    <property type="match status" value="1"/>
</dbReference>
<dbReference type="InterPro" id="IPR002410">
    <property type="entry name" value="Peptidase_S33"/>
</dbReference>
<accession>A0A0G3HEB0</accession>
<dbReference type="PRINTS" id="PR00793">
    <property type="entry name" value="PROAMNOPTASE"/>
</dbReference>
<gene>
    <name evidence="4" type="primary">pip</name>
    <name evidence="4" type="ORF">CUTER_08120</name>
</gene>
<feature type="domain" description="AB hydrolase-1" evidence="3">
    <location>
        <begin position="42"/>
        <end position="183"/>
    </location>
</feature>
<proteinExistence type="inferred from homology"/>
<keyword evidence="4" id="KW-0031">Aminopeptidase</keyword>
<evidence type="ECO:0000256" key="1">
    <source>
        <dbReference type="ARBA" id="ARBA00010088"/>
    </source>
</evidence>
<dbReference type="PATRIC" id="fig|1072256.5.peg.1603"/>
<evidence type="ECO:0000313" key="4">
    <source>
        <dbReference type="EMBL" id="AKK11609.1"/>
    </source>
</evidence>
<dbReference type="GO" id="GO:0004177">
    <property type="term" value="F:aminopeptidase activity"/>
    <property type="evidence" value="ECO:0007669"/>
    <property type="project" value="UniProtKB-KW"/>
</dbReference>
<dbReference type="Gene3D" id="3.40.50.1820">
    <property type="entry name" value="alpha/beta hydrolase"/>
    <property type="match status" value="1"/>
</dbReference>
<protein>
    <submittedName>
        <fullName evidence="4">Prolyl aminopeptidase 2</fullName>
    </submittedName>
</protein>
<dbReference type="OrthoDB" id="9796770at2"/>
<evidence type="ECO:0000313" key="5">
    <source>
        <dbReference type="Proteomes" id="UP000035548"/>
    </source>
</evidence>
<dbReference type="PANTHER" id="PTHR43248">
    <property type="entry name" value="2-SUCCINYL-6-HYDROXY-2,4-CYCLOHEXADIENE-1-CARBOXYLATE SYNTHASE"/>
    <property type="match status" value="1"/>
</dbReference>
<organism evidence="4 5">
    <name type="scientific">Corynebacterium uterequi</name>
    <dbReference type="NCBI Taxonomy" id="1072256"/>
    <lineage>
        <taxon>Bacteria</taxon>
        <taxon>Bacillati</taxon>
        <taxon>Actinomycetota</taxon>
        <taxon>Actinomycetes</taxon>
        <taxon>Mycobacteriales</taxon>
        <taxon>Corynebacteriaceae</taxon>
        <taxon>Corynebacterium</taxon>
    </lineage>
</organism>